<dbReference type="GO" id="GO:0005524">
    <property type="term" value="F:ATP binding"/>
    <property type="evidence" value="ECO:0007669"/>
    <property type="project" value="UniProtKB-KW"/>
</dbReference>
<evidence type="ECO:0000313" key="6">
    <source>
        <dbReference type="Proteomes" id="UP000007962"/>
    </source>
</evidence>
<evidence type="ECO:0000313" key="5">
    <source>
        <dbReference type="EMBL" id="ACQ79584.1"/>
    </source>
</evidence>
<evidence type="ECO:0000259" key="4">
    <source>
        <dbReference type="PROSITE" id="PS50893"/>
    </source>
</evidence>
<dbReference type="KEGG" id="bcv:Bcav_1325"/>
<evidence type="ECO:0000256" key="3">
    <source>
        <dbReference type="ARBA" id="ARBA00022840"/>
    </source>
</evidence>
<keyword evidence="2" id="KW-0547">Nucleotide-binding</keyword>
<gene>
    <name evidence="5" type="ordered locus">Bcav_1325</name>
</gene>
<dbReference type="Gene3D" id="3.40.50.300">
    <property type="entry name" value="P-loop containing nucleotide triphosphate hydrolases"/>
    <property type="match status" value="2"/>
</dbReference>
<dbReference type="STRING" id="471853.Bcav_1325"/>
<keyword evidence="1" id="KW-0677">Repeat</keyword>
<dbReference type="SUPFAM" id="SSF52540">
    <property type="entry name" value="P-loop containing nucleoside triphosphate hydrolases"/>
    <property type="match status" value="2"/>
</dbReference>
<reference evidence="5 6" key="1">
    <citation type="journal article" date="2009" name="Stand. Genomic Sci.">
        <title>Complete genome sequence of Beutenbergia cavernae type strain (HKI 0122).</title>
        <authorList>
            <person name="Land M."/>
            <person name="Pukall R."/>
            <person name="Abt B."/>
            <person name="Goker M."/>
            <person name="Rohde M."/>
            <person name="Glavina Del Rio T."/>
            <person name="Tice H."/>
            <person name="Copeland A."/>
            <person name="Cheng J.F."/>
            <person name="Lucas S."/>
            <person name="Chen F."/>
            <person name="Nolan M."/>
            <person name="Bruce D."/>
            <person name="Goodwin L."/>
            <person name="Pitluck S."/>
            <person name="Ivanova N."/>
            <person name="Mavromatis K."/>
            <person name="Ovchinnikova G."/>
            <person name="Pati A."/>
            <person name="Chen A."/>
            <person name="Palaniappan K."/>
            <person name="Hauser L."/>
            <person name="Chang Y.J."/>
            <person name="Jefferies C.C."/>
            <person name="Saunders E."/>
            <person name="Brettin T."/>
            <person name="Detter J.C."/>
            <person name="Han C."/>
            <person name="Chain P."/>
            <person name="Bristow J."/>
            <person name="Eisen J.A."/>
            <person name="Markowitz V."/>
            <person name="Hugenholtz P."/>
            <person name="Kyrpides N.C."/>
            <person name="Klenk H.P."/>
            <person name="Lapidus A."/>
        </authorList>
    </citation>
    <scope>NUCLEOTIDE SEQUENCE [LARGE SCALE GENOMIC DNA]</scope>
    <source>
        <strain evidence="6">ATCC BAA-8 / DSM 12333 / NBRC 16432</strain>
    </source>
</reference>
<dbReference type="CDD" id="cd03221">
    <property type="entry name" value="ABCF_EF-3"/>
    <property type="match status" value="1"/>
</dbReference>
<organism evidence="5 6">
    <name type="scientific">Beutenbergia cavernae (strain ATCC BAA-8 / DSM 12333 / CCUG 43141 / JCM 11478 / NBRC 16432 / NCIMB 13614 / HKI 0122)</name>
    <dbReference type="NCBI Taxonomy" id="471853"/>
    <lineage>
        <taxon>Bacteria</taxon>
        <taxon>Bacillati</taxon>
        <taxon>Actinomycetota</taxon>
        <taxon>Actinomycetes</taxon>
        <taxon>Micrococcales</taxon>
        <taxon>Beutenbergiaceae</taxon>
        <taxon>Beutenbergia</taxon>
    </lineage>
</organism>
<dbReference type="GO" id="GO:0016887">
    <property type="term" value="F:ATP hydrolysis activity"/>
    <property type="evidence" value="ECO:0007669"/>
    <property type="project" value="InterPro"/>
</dbReference>
<keyword evidence="3" id="KW-0067">ATP-binding</keyword>
<dbReference type="SMART" id="SM00382">
    <property type="entry name" value="AAA"/>
    <property type="match status" value="2"/>
</dbReference>
<sequence>MGVTRRAAVGESGVMGHLEISGVEYALADGRPLLGGVSLRVGEGAKMALVGPNGAGKTTLVRLVAGEIDADSGAIVRSGGLGVMPQFIGSVRDDSTVRDLLVRVAPPRIRAAALAVDAAELALMGSDDERTQMRYAQALADWADAGGYAQETLWDVCTTAALHLPYERVEHRAVTTLSGGEQKRLVLEALLRGPDEVLLLDEPDNYLDVPAKRWLEDQLVTSDKTVLFISHDRELLARVATRVATLEPGAAGATLWVHPGGFGTYYAAREQRNADLAEQRRRWDEEHAKLKALMLLYRQKASYNSDMAARYQAATTRLRKFEEAGPPELVAHEQNVRMRLRGGRTAKRAVIVSSLALTGLTTAFDAEIWYGERVGVLGANGSGKSHFLRLLAGGGTAPDVEHRPVGDVAPEPVAHTGAVRLGSRVRPGWFAQTHSHPAFVGRTLLEILHRGDAHRTGRPRDEAARVLDRYELARAGEQTFDSLSGGQQARFQILLLELSGATLLLLDEPTDNLDLHSAEALETGLDAFDGTVVAVTHDRWFARTLDRFLVFGEDGGVHASDEPIWDLARAAR</sequence>
<proteinExistence type="predicted"/>
<protein>
    <submittedName>
        <fullName evidence="5">ABC transporter related</fullName>
    </submittedName>
</protein>
<evidence type="ECO:0000256" key="2">
    <source>
        <dbReference type="ARBA" id="ARBA00022741"/>
    </source>
</evidence>
<dbReference type="eggNOG" id="COG0488">
    <property type="taxonomic scope" value="Bacteria"/>
</dbReference>
<dbReference type="InterPro" id="IPR050611">
    <property type="entry name" value="ABCF"/>
</dbReference>
<dbReference type="HOGENOM" id="CLU_000604_36_0_11"/>
<feature type="domain" description="ABC transporter" evidence="4">
    <location>
        <begin position="18"/>
        <end position="273"/>
    </location>
</feature>
<keyword evidence="6" id="KW-1185">Reference proteome</keyword>
<dbReference type="Pfam" id="PF00005">
    <property type="entry name" value="ABC_tran"/>
    <property type="match status" value="2"/>
</dbReference>
<dbReference type="AlphaFoldDB" id="C5C1W6"/>
<dbReference type="PROSITE" id="PS50893">
    <property type="entry name" value="ABC_TRANSPORTER_2"/>
    <property type="match status" value="2"/>
</dbReference>
<dbReference type="EMBL" id="CP001618">
    <property type="protein sequence ID" value="ACQ79584.1"/>
    <property type="molecule type" value="Genomic_DNA"/>
</dbReference>
<evidence type="ECO:0000256" key="1">
    <source>
        <dbReference type="ARBA" id="ARBA00022737"/>
    </source>
</evidence>
<feature type="domain" description="ABC transporter" evidence="4">
    <location>
        <begin position="340"/>
        <end position="570"/>
    </location>
</feature>
<name>C5C1W6_BEUC1</name>
<dbReference type="InterPro" id="IPR027417">
    <property type="entry name" value="P-loop_NTPase"/>
</dbReference>
<accession>C5C1W6</accession>
<dbReference type="PANTHER" id="PTHR19211">
    <property type="entry name" value="ATP-BINDING TRANSPORT PROTEIN-RELATED"/>
    <property type="match status" value="1"/>
</dbReference>
<dbReference type="Proteomes" id="UP000007962">
    <property type="component" value="Chromosome"/>
</dbReference>
<dbReference type="InterPro" id="IPR003439">
    <property type="entry name" value="ABC_transporter-like_ATP-bd"/>
</dbReference>
<dbReference type="InterPro" id="IPR003593">
    <property type="entry name" value="AAA+_ATPase"/>
</dbReference>
<dbReference type="PANTHER" id="PTHR19211:SF69">
    <property type="entry name" value="ATP-BINDING PROTEIN UUP"/>
    <property type="match status" value="1"/>
</dbReference>